<evidence type="ECO:0000313" key="3">
    <source>
        <dbReference type="Proteomes" id="UP000324897"/>
    </source>
</evidence>
<dbReference type="InterPro" id="IPR045501">
    <property type="entry name" value="DUF6490"/>
</dbReference>
<evidence type="ECO:0000313" key="2">
    <source>
        <dbReference type="EMBL" id="TVT99208.1"/>
    </source>
</evidence>
<keyword evidence="3" id="KW-1185">Reference proteome</keyword>
<dbReference type="Gramene" id="TVT99208">
    <property type="protein sequence ID" value="TVT99208"/>
    <property type="gene ID" value="EJB05_55450"/>
</dbReference>
<dbReference type="Pfam" id="PF20100">
    <property type="entry name" value="DUF6490"/>
    <property type="match status" value="1"/>
</dbReference>
<feature type="transmembrane region" description="Helical" evidence="1">
    <location>
        <begin position="33"/>
        <end position="51"/>
    </location>
</feature>
<feature type="transmembrane region" description="Helical" evidence="1">
    <location>
        <begin position="63"/>
        <end position="79"/>
    </location>
</feature>
<keyword evidence="1" id="KW-0472">Membrane</keyword>
<comment type="caution">
    <text evidence="2">The sequence shown here is derived from an EMBL/GenBank/DDBJ whole genome shotgun (WGS) entry which is preliminary data.</text>
</comment>
<gene>
    <name evidence="2" type="ORF">EJB05_55450</name>
</gene>
<evidence type="ECO:0000256" key="1">
    <source>
        <dbReference type="SAM" id="Phobius"/>
    </source>
</evidence>
<dbReference type="Proteomes" id="UP000324897">
    <property type="component" value="Unassembled WGS sequence"/>
</dbReference>
<keyword evidence="1" id="KW-0812">Transmembrane</keyword>
<proteinExistence type="predicted"/>
<feature type="non-terminal residue" evidence="2">
    <location>
        <position position="1"/>
    </location>
</feature>
<reference evidence="2 3" key="1">
    <citation type="journal article" date="2019" name="Sci. Rep.">
        <title>A high-quality genome of Eragrostis curvula grass provides insights into Poaceae evolution and supports new strategies to enhance forage quality.</title>
        <authorList>
            <person name="Carballo J."/>
            <person name="Santos B.A.C.M."/>
            <person name="Zappacosta D."/>
            <person name="Garbus I."/>
            <person name="Selva J.P."/>
            <person name="Gallo C.A."/>
            <person name="Diaz A."/>
            <person name="Albertini E."/>
            <person name="Caccamo M."/>
            <person name="Echenique V."/>
        </authorList>
    </citation>
    <scope>NUCLEOTIDE SEQUENCE [LARGE SCALE GENOMIC DNA]</scope>
    <source>
        <strain evidence="3">cv. Victoria</strain>
        <tissue evidence="2">Leaf</tissue>
    </source>
</reference>
<protein>
    <submittedName>
        <fullName evidence="2">Uncharacterized protein</fullName>
    </submittedName>
</protein>
<dbReference type="AlphaFoldDB" id="A0A5J9SJP7"/>
<accession>A0A5J9SJP7</accession>
<sequence length="228" mass="24905">MDDACGEYVTVPATGKQPPSPAYERAVTLAGRIVGWCFRFAVLNGVAYALAHAVPRARDERHELAFFAGAYIVLAAWLRRGAAHDPGESPSSWDWWRRAARVAVEALGDVLCFAFAYRVAALAGSPALAVLVWCVSVAVLFAGLYVAVYCFRKDQQQYQALGDVDGDNAGGGGSEGKAVEKIASADEMLNSQKGCFKWLWAEAVTERDAEAERYWRLAILEEKQKQNP</sequence>
<feature type="transmembrane region" description="Helical" evidence="1">
    <location>
        <begin position="127"/>
        <end position="148"/>
    </location>
</feature>
<name>A0A5J9SJP7_9POAL</name>
<organism evidence="2 3">
    <name type="scientific">Eragrostis curvula</name>
    <name type="common">weeping love grass</name>
    <dbReference type="NCBI Taxonomy" id="38414"/>
    <lineage>
        <taxon>Eukaryota</taxon>
        <taxon>Viridiplantae</taxon>
        <taxon>Streptophyta</taxon>
        <taxon>Embryophyta</taxon>
        <taxon>Tracheophyta</taxon>
        <taxon>Spermatophyta</taxon>
        <taxon>Magnoliopsida</taxon>
        <taxon>Liliopsida</taxon>
        <taxon>Poales</taxon>
        <taxon>Poaceae</taxon>
        <taxon>PACMAD clade</taxon>
        <taxon>Chloridoideae</taxon>
        <taxon>Eragrostideae</taxon>
        <taxon>Eragrostidinae</taxon>
        <taxon>Eragrostis</taxon>
    </lineage>
</organism>
<keyword evidence="1" id="KW-1133">Transmembrane helix</keyword>
<dbReference type="EMBL" id="RWGY01000746">
    <property type="protein sequence ID" value="TVT99208.1"/>
    <property type="molecule type" value="Genomic_DNA"/>
</dbReference>